<evidence type="ECO:0000313" key="3">
    <source>
        <dbReference type="EMBL" id="KAK8033397.1"/>
    </source>
</evidence>
<protein>
    <recommendedName>
        <fullName evidence="2">N-acetyltransferase domain-containing protein</fullName>
    </recommendedName>
</protein>
<dbReference type="Pfam" id="PF00583">
    <property type="entry name" value="Acetyltransf_1"/>
    <property type="match status" value="1"/>
</dbReference>
<feature type="region of interest" description="Disordered" evidence="1">
    <location>
        <begin position="286"/>
        <end position="324"/>
    </location>
</feature>
<dbReference type="SUPFAM" id="SSF55729">
    <property type="entry name" value="Acyl-CoA N-acyltransferases (Nat)"/>
    <property type="match status" value="1"/>
</dbReference>
<keyword evidence="4" id="KW-1185">Reference proteome</keyword>
<dbReference type="InterPro" id="IPR052523">
    <property type="entry name" value="Trichothecene_AcTrans"/>
</dbReference>
<dbReference type="InterPro" id="IPR016181">
    <property type="entry name" value="Acyl_CoA_acyltransferase"/>
</dbReference>
<evidence type="ECO:0000259" key="2">
    <source>
        <dbReference type="PROSITE" id="PS51186"/>
    </source>
</evidence>
<comment type="caution">
    <text evidence="3">The sequence shown here is derived from an EMBL/GenBank/DDBJ whole genome shotgun (WGS) entry which is preliminary data.</text>
</comment>
<dbReference type="PROSITE" id="PS51186">
    <property type="entry name" value="GNAT"/>
    <property type="match status" value="1"/>
</dbReference>
<dbReference type="Gene3D" id="3.40.630.30">
    <property type="match status" value="1"/>
</dbReference>
<feature type="domain" description="N-acetyltransferase" evidence="2">
    <location>
        <begin position="138"/>
        <end position="284"/>
    </location>
</feature>
<dbReference type="InterPro" id="IPR000182">
    <property type="entry name" value="GNAT_dom"/>
</dbReference>
<proteinExistence type="predicted"/>
<feature type="compositionally biased region" description="Low complexity" evidence="1">
    <location>
        <begin position="296"/>
        <end position="319"/>
    </location>
</feature>
<dbReference type="Proteomes" id="UP001396898">
    <property type="component" value="Unassembled WGS sequence"/>
</dbReference>
<dbReference type="PANTHER" id="PTHR42791:SF1">
    <property type="entry name" value="N-ACETYLTRANSFERASE DOMAIN-CONTAINING PROTEIN"/>
    <property type="match status" value="1"/>
</dbReference>
<organism evidence="3 4">
    <name type="scientific">Apiospora marii</name>
    <dbReference type="NCBI Taxonomy" id="335849"/>
    <lineage>
        <taxon>Eukaryota</taxon>
        <taxon>Fungi</taxon>
        <taxon>Dikarya</taxon>
        <taxon>Ascomycota</taxon>
        <taxon>Pezizomycotina</taxon>
        <taxon>Sordariomycetes</taxon>
        <taxon>Xylariomycetidae</taxon>
        <taxon>Amphisphaeriales</taxon>
        <taxon>Apiosporaceae</taxon>
        <taxon>Apiospora</taxon>
    </lineage>
</organism>
<dbReference type="EMBL" id="JAQQWI010000006">
    <property type="protein sequence ID" value="KAK8033397.1"/>
    <property type="molecule type" value="Genomic_DNA"/>
</dbReference>
<sequence>MTTTTTSVLTPDNTPANSTVLELNRQATVAAPATTTAAATKPPAVVPVLEPRSLIPEKWGDQVRAIGIAEYKEAALSLAQAFASDDLARYLVDAEGGGDGDGDDTLKWRLHVDIMNYIVAAHCYSGVVTTIGADYDGVALWFLPGQTMDDWWTTLRSGMWRLSWQLSPEGRRRYYGELLPLLHDTKRDVMGDRDDDCYYLVYLGTKPSGRGRGYAAKLIEDMAVKADAENRAMYLESSSLKNNAYYAKFGFEVKKDIYMGMDESWSPDDDSTPRPPVRMSIMVREPHPQRQHQQQHPHFTAAAPTPLSSSTSAHNNNNNKQQQLKSGIMAAAAASGHHHHHHINKQIVCGGGLAQRVQ</sequence>
<reference evidence="3 4" key="1">
    <citation type="submission" date="2023-01" db="EMBL/GenBank/DDBJ databases">
        <title>Analysis of 21 Apiospora genomes using comparative genomics revels a genus with tremendous synthesis potential of carbohydrate active enzymes and secondary metabolites.</title>
        <authorList>
            <person name="Sorensen T."/>
        </authorList>
    </citation>
    <scope>NUCLEOTIDE SEQUENCE [LARGE SCALE GENOMIC DNA]</scope>
    <source>
        <strain evidence="3 4">CBS 20057</strain>
    </source>
</reference>
<evidence type="ECO:0000256" key="1">
    <source>
        <dbReference type="SAM" id="MobiDB-lite"/>
    </source>
</evidence>
<gene>
    <name evidence="3" type="ORF">PG991_002795</name>
</gene>
<evidence type="ECO:0000313" key="4">
    <source>
        <dbReference type="Proteomes" id="UP001396898"/>
    </source>
</evidence>
<accession>A0ABR1SGV4</accession>
<name>A0ABR1SGV4_9PEZI</name>
<dbReference type="PANTHER" id="PTHR42791">
    <property type="entry name" value="GNAT FAMILY ACETYLTRANSFERASE"/>
    <property type="match status" value="1"/>
</dbReference>